<evidence type="ECO:0000259" key="2">
    <source>
        <dbReference type="Pfam" id="PF01408"/>
    </source>
</evidence>
<feature type="non-terminal residue" evidence="4">
    <location>
        <position position="214"/>
    </location>
</feature>
<dbReference type="PANTHER" id="PTHR43818">
    <property type="entry name" value="BCDNA.GH03377"/>
    <property type="match status" value="1"/>
</dbReference>
<evidence type="ECO:0000256" key="1">
    <source>
        <dbReference type="ARBA" id="ARBA00023002"/>
    </source>
</evidence>
<sequence length="214" mass="23381">MSESDKERGWAIVGTSWFADTYIAPAINEASGSRLVAVHSRDKARGAAFAAKHGIERSYDSYSEMLADPEVKVVHIVTPHYLHASPTIQAAEAGKHVLCEKPMALTIEDGERMIEACRKNGVKLGIGFHNRHHPAHVEARRLISSGEVGDITLVTAQNNHGWMDFQFSGWRADPAMAGGGSYMGMGIHAIDLLRFFLAQEVEEVSAISDAKWIG</sequence>
<reference evidence="4" key="1">
    <citation type="journal article" date="2014" name="Front. Microbiol.">
        <title>High frequency of phylogenetically diverse reductive dehalogenase-homologous genes in deep subseafloor sedimentary metagenomes.</title>
        <authorList>
            <person name="Kawai M."/>
            <person name="Futagami T."/>
            <person name="Toyoda A."/>
            <person name="Takaki Y."/>
            <person name="Nishi S."/>
            <person name="Hori S."/>
            <person name="Arai W."/>
            <person name="Tsubouchi T."/>
            <person name="Morono Y."/>
            <person name="Uchiyama I."/>
            <person name="Ito T."/>
            <person name="Fujiyama A."/>
            <person name="Inagaki F."/>
            <person name="Takami H."/>
        </authorList>
    </citation>
    <scope>NUCLEOTIDE SEQUENCE</scope>
    <source>
        <strain evidence="4">Expedition CK06-06</strain>
    </source>
</reference>
<dbReference type="SUPFAM" id="SSF51735">
    <property type="entry name" value="NAD(P)-binding Rossmann-fold domains"/>
    <property type="match status" value="1"/>
</dbReference>
<dbReference type="InterPro" id="IPR036291">
    <property type="entry name" value="NAD(P)-bd_dom_sf"/>
</dbReference>
<dbReference type="InterPro" id="IPR055170">
    <property type="entry name" value="GFO_IDH_MocA-like_dom"/>
</dbReference>
<protein>
    <recommendedName>
        <fullName evidence="5">Gfo/Idh/MocA-like oxidoreductase N-terminal domain-containing protein</fullName>
    </recommendedName>
</protein>
<organism evidence="4">
    <name type="scientific">marine sediment metagenome</name>
    <dbReference type="NCBI Taxonomy" id="412755"/>
    <lineage>
        <taxon>unclassified sequences</taxon>
        <taxon>metagenomes</taxon>
        <taxon>ecological metagenomes</taxon>
    </lineage>
</organism>
<evidence type="ECO:0008006" key="5">
    <source>
        <dbReference type="Google" id="ProtNLM"/>
    </source>
</evidence>
<comment type="caution">
    <text evidence="4">The sequence shown here is derived from an EMBL/GenBank/DDBJ whole genome shotgun (WGS) entry which is preliminary data.</text>
</comment>
<proteinExistence type="predicted"/>
<dbReference type="Pfam" id="PF22725">
    <property type="entry name" value="GFO_IDH_MocA_C3"/>
    <property type="match status" value="1"/>
</dbReference>
<evidence type="ECO:0000259" key="3">
    <source>
        <dbReference type="Pfam" id="PF22725"/>
    </source>
</evidence>
<accession>X0VU74</accession>
<dbReference type="GO" id="GO:0016491">
    <property type="term" value="F:oxidoreductase activity"/>
    <property type="evidence" value="ECO:0007669"/>
    <property type="project" value="UniProtKB-KW"/>
</dbReference>
<name>X0VU74_9ZZZZ</name>
<dbReference type="EMBL" id="BARS01029401">
    <property type="protein sequence ID" value="GAG04096.1"/>
    <property type="molecule type" value="Genomic_DNA"/>
</dbReference>
<evidence type="ECO:0000313" key="4">
    <source>
        <dbReference type="EMBL" id="GAG04096.1"/>
    </source>
</evidence>
<dbReference type="InterPro" id="IPR000683">
    <property type="entry name" value="Gfo/Idh/MocA-like_OxRdtase_N"/>
</dbReference>
<feature type="domain" description="Gfo/Idh/MocA-like oxidoreductase N-terminal" evidence="2">
    <location>
        <begin position="10"/>
        <end position="128"/>
    </location>
</feature>
<dbReference type="PANTHER" id="PTHR43818:SF11">
    <property type="entry name" value="BCDNA.GH03377"/>
    <property type="match status" value="1"/>
</dbReference>
<dbReference type="GO" id="GO:0000166">
    <property type="term" value="F:nucleotide binding"/>
    <property type="evidence" value="ECO:0007669"/>
    <property type="project" value="InterPro"/>
</dbReference>
<feature type="domain" description="GFO/IDH/MocA-like oxidoreductase" evidence="3">
    <location>
        <begin position="137"/>
        <end position="209"/>
    </location>
</feature>
<dbReference type="AlphaFoldDB" id="X0VU74"/>
<keyword evidence="1" id="KW-0560">Oxidoreductase</keyword>
<dbReference type="Gene3D" id="3.40.50.720">
    <property type="entry name" value="NAD(P)-binding Rossmann-like Domain"/>
    <property type="match status" value="1"/>
</dbReference>
<dbReference type="Gene3D" id="3.30.360.10">
    <property type="entry name" value="Dihydrodipicolinate Reductase, domain 2"/>
    <property type="match status" value="1"/>
</dbReference>
<dbReference type="Pfam" id="PF01408">
    <property type="entry name" value="GFO_IDH_MocA"/>
    <property type="match status" value="1"/>
</dbReference>
<dbReference type="SUPFAM" id="SSF55347">
    <property type="entry name" value="Glyceraldehyde-3-phosphate dehydrogenase-like, C-terminal domain"/>
    <property type="match status" value="1"/>
</dbReference>
<dbReference type="InterPro" id="IPR050463">
    <property type="entry name" value="Gfo/Idh/MocA_oxidrdct_glycsds"/>
</dbReference>
<gene>
    <name evidence="4" type="ORF">S01H1_45957</name>
</gene>